<evidence type="ECO:0000313" key="9">
    <source>
        <dbReference type="EMBL" id="KAB8137842.1"/>
    </source>
</evidence>
<keyword evidence="5" id="KW-0190">Covalent protein-DNA linkage</keyword>
<proteinExistence type="inferred from homology"/>
<dbReference type="EC" id="3.4.-.-" evidence="8"/>
<sequence length="218" mass="25396">MCGRFTLTISKELIERELGIQINEYHESYNIAPTQNILGVVGSKEGYRAGYFKWGLVPKWAKDLSIGSKMINARSETIEEKRSFQPLLSRRRCVIVADSFYEWKREEGKKVPYRIMVNNNQLFTFAGLWDRWEREGQEVISCTILTVQPNDLMSEIHDRMPVILDQPSRELWLNPSVQEEQKLKSVLKPYNADEMSFYQVSSAVNNPRNNDESLIEQV</sequence>
<keyword evidence="3" id="KW-0227">DNA damage</keyword>
<dbReference type="GO" id="GO:0106300">
    <property type="term" value="P:protein-DNA covalent cross-linking repair"/>
    <property type="evidence" value="ECO:0007669"/>
    <property type="project" value="InterPro"/>
</dbReference>
<dbReference type="EMBL" id="WEID01000035">
    <property type="protein sequence ID" value="KAB8137842.1"/>
    <property type="molecule type" value="Genomic_DNA"/>
</dbReference>
<evidence type="ECO:0000256" key="4">
    <source>
        <dbReference type="ARBA" id="ARBA00022801"/>
    </source>
</evidence>
<keyword evidence="10" id="KW-1185">Reference proteome</keyword>
<evidence type="ECO:0000256" key="3">
    <source>
        <dbReference type="ARBA" id="ARBA00022763"/>
    </source>
</evidence>
<dbReference type="InterPro" id="IPR036590">
    <property type="entry name" value="SRAP-like"/>
</dbReference>
<evidence type="ECO:0000256" key="1">
    <source>
        <dbReference type="ARBA" id="ARBA00008136"/>
    </source>
</evidence>
<dbReference type="Proteomes" id="UP000480246">
    <property type="component" value="Unassembled WGS sequence"/>
</dbReference>
<dbReference type="InterPro" id="IPR003738">
    <property type="entry name" value="SRAP"/>
</dbReference>
<evidence type="ECO:0000256" key="7">
    <source>
        <dbReference type="ARBA" id="ARBA00023239"/>
    </source>
</evidence>
<name>A0A7C8GU06_9BACI</name>
<dbReference type="GO" id="GO:0006508">
    <property type="term" value="P:proteolysis"/>
    <property type="evidence" value="ECO:0007669"/>
    <property type="project" value="UniProtKB-KW"/>
</dbReference>
<dbReference type="PANTHER" id="PTHR13604:SF0">
    <property type="entry name" value="ABASIC SITE PROCESSING PROTEIN HMCES"/>
    <property type="match status" value="1"/>
</dbReference>
<keyword evidence="4 8" id="KW-0378">Hydrolase</keyword>
<dbReference type="GO" id="GO:0016829">
    <property type="term" value="F:lyase activity"/>
    <property type="evidence" value="ECO:0007669"/>
    <property type="project" value="UniProtKB-KW"/>
</dbReference>
<keyword evidence="7" id="KW-0456">Lyase</keyword>
<comment type="caution">
    <text evidence="9">The sequence shown here is derived from an EMBL/GenBank/DDBJ whole genome shotgun (WGS) entry which is preliminary data.</text>
</comment>
<dbReference type="GO" id="GO:0003697">
    <property type="term" value="F:single-stranded DNA binding"/>
    <property type="evidence" value="ECO:0007669"/>
    <property type="project" value="InterPro"/>
</dbReference>
<evidence type="ECO:0000256" key="5">
    <source>
        <dbReference type="ARBA" id="ARBA00023124"/>
    </source>
</evidence>
<dbReference type="RefSeq" id="WP_153402449.1">
    <property type="nucleotide sequence ID" value="NZ_ML762427.1"/>
</dbReference>
<accession>A0A7C8GU06</accession>
<keyword evidence="2 8" id="KW-0645">Protease</keyword>
<dbReference type="PANTHER" id="PTHR13604">
    <property type="entry name" value="DC12-RELATED"/>
    <property type="match status" value="1"/>
</dbReference>
<keyword evidence="6" id="KW-0238">DNA-binding</keyword>
<dbReference type="Gene3D" id="3.90.1680.10">
    <property type="entry name" value="SOS response associated peptidase-like"/>
    <property type="match status" value="1"/>
</dbReference>
<protein>
    <recommendedName>
        <fullName evidence="8">Abasic site processing protein</fullName>
        <ecNumber evidence="8">3.4.-.-</ecNumber>
    </recommendedName>
</protein>
<organism evidence="9 10">
    <name type="scientific">Gracilibacillus oryzae</name>
    <dbReference type="NCBI Taxonomy" id="1672701"/>
    <lineage>
        <taxon>Bacteria</taxon>
        <taxon>Bacillati</taxon>
        <taxon>Bacillota</taxon>
        <taxon>Bacilli</taxon>
        <taxon>Bacillales</taxon>
        <taxon>Bacillaceae</taxon>
        <taxon>Gracilibacillus</taxon>
    </lineage>
</organism>
<dbReference type="OrthoDB" id="9782620at2"/>
<dbReference type="AlphaFoldDB" id="A0A7C8GU06"/>
<gene>
    <name evidence="9" type="ORF">F9U64_07870</name>
</gene>
<dbReference type="GO" id="GO:0008233">
    <property type="term" value="F:peptidase activity"/>
    <property type="evidence" value="ECO:0007669"/>
    <property type="project" value="UniProtKB-KW"/>
</dbReference>
<comment type="similarity">
    <text evidence="1 8">Belongs to the SOS response-associated peptidase family.</text>
</comment>
<evidence type="ECO:0000256" key="6">
    <source>
        <dbReference type="ARBA" id="ARBA00023125"/>
    </source>
</evidence>
<evidence type="ECO:0000256" key="8">
    <source>
        <dbReference type="RuleBase" id="RU364100"/>
    </source>
</evidence>
<dbReference type="SUPFAM" id="SSF143081">
    <property type="entry name" value="BB1717-like"/>
    <property type="match status" value="1"/>
</dbReference>
<reference evidence="9 10" key="1">
    <citation type="submission" date="2019-10" db="EMBL/GenBank/DDBJ databases">
        <title>Gracilibacillus sp. nov. isolated from rice seeds.</title>
        <authorList>
            <person name="He S."/>
        </authorList>
    </citation>
    <scope>NUCLEOTIDE SEQUENCE [LARGE SCALE GENOMIC DNA]</scope>
    <source>
        <strain evidence="9 10">TD8</strain>
    </source>
</reference>
<evidence type="ECO:0000256" key="2">
    <source>
        <dbReference type="ARBA" id="ARBA00022670"/>
    </source>
</evidence>
<dbReference type="Pfam" id="PF02586">
    <property type="entry name" value="SRAP"/>
    <property type="match status" value="1"/>
</dbReference>
<evidence type="ECO:0000313" key="10">
    <source>
        <dbReference type="Proteomes" id="UP000480246"/>
    </source>
</evidence>